<dbReference type="GO" id="GO:0005634">
    <property type="term" value="C:nucleus"/>
    <property type="evidence" value="ECO:0007669"/>
    <property type="project" value="UniProtKB-SubCell"/>
</dbReference>
<dbReference type="AlphaFoldDB" id="A0A6A5AMA8"/>
<dbReference type="GO" id="GO:0005524">
    <property type="term" value="F:ATP binding"/>
    <property type="evidence" value="ECO:0007669"/>
    <property type="project" value="UniProtKB-KW"/>
</dbReference>
<evidence type="ECO:0000256" key="1">
    <source>
        <dbReference type="ARBA" id="ARBA00004123"/>
    </source>
</evidence>
<gene>
    <name evidence="6" type="ORF">AaE_003313</name>
</gene>
<dbReference type="CDD" id="cd18793">
    <property type="entry name" value="SF2_C_SNF"/>
    <property type="match status" value="1"/>
</dbReference>
<comment type="subcellular location">
    <subcellularLocation>
        <location evidence="1">Nucleus</location>
    </subcellularLocation>
</comment>
<sequence length="101" mass="11092">NLTAADTVILHDLDFNPTVDAQAMDRCHRIGQTKPVTVYKLVTEDSVDKSIYDIACRKTQLNDTVLGNLGKKSRDTQAAVDIQAILTTVLSSYQPTPTTNE</sequence>
<evidence type="ECO:0000313" key="6">
    <source>
        <dbReference type="EMBL" id="KAF0762360.1"/>
    </source>
</evidence>
<dbReference type="Proteomes" id="UP000469452">
    <property type="component" value="Unassembled WGS sequence"/>
</dbReference>
<dbReference type="InterPro" id="IPR027417">
    <property type="entry name" value="P-loop_NTPase"/>
</dbReference>
<dbReference type="GO" id="GO:0003677">
    <property type="term" value="F:DNA binding"/>
    <property type="evidence" value="ECO:0007669"/>
    <property type="project" value="UniProtKB-KW"/>
</dbReference>
<keyword evidence="2" id="KW-0547">Nucleotide-binding</keyword>
<reference evidence="6 7" key="1">
    <citation type="submission" date="2019-06" db="EMBL/GenBank/DDBJ databases">
        <title>Genomics analysis of Aphanomyces spp. identifies a new class of oomycete effector associated with host adaptation.</title>
        <authorList>
            <person name="Gaulin E."/>
        </authorList>
    </citation>
    <scope>NUCLEOTIDE SEQUENCE [LARGE SCALE GENOMIC DNA]</scope>
    <source>
        <strain evidence="6 7">E</strain>
    </source>
</reference>
<dbReference type="GO" id="GO:0042393">
    <property type="term" value="F:histone binding"/>
    <property type="evidence" value="ECO:0007669"/>
    <property type="project" value="TreeGrafter"/>
</dbReference>
<dbReference type="Pfam" id="PF00271">
    <property type="entry name" value="Helicase_C"/>
    <property type="match status" value="1"/>
</dbReference>
<proteinExistence type="predicted"/>
<evidence type="ECO:0000313" key="7">
    <source>
        <dbReference type="Proteomes" id="UP000469452"/>
    </source>
</evidence>
<feature type="domain" description="Helicase C-terminal" evidence="5">
    <location>
        <begin position="1"/>
        <end position="31"/>
    </location>
</feature>
<dbReference type="PANTHER" id="PTHR45685">
    <property type="entry name" value="HELICASE SRCAP-RELATED"/>
    <property type="match status" value="1"/>
</dbReference>
<organism evidence="6 7">
    <name type="scientific">Aphanomyces astaci</name>
    <name type="common">Crayfish plague agent</name>
    <dbReference type="NCBI Taxonomy" id="112090"/>
    <lineage>
        <taxon>Eukaryota</taxon>
        <taxon>Sar</taxon>
        <taxon>Stramenopiles</taxon>
        <taxon>Oomycota</taxon>
        <taxon>Saprolegniomycetes</taxon>
        <taxon>Saprolegniales</taxon>
        <taxon>Verrucalvaceae</taxon>
        <taxon>Aphanomyces</taxon>
    </lineage>
</organism>
<dbReference type="InterPro" id="IPR050520">
    <property type="entry name" value="INO80/SWR1_helicase"/>
</dbReference>
<keyword evidence="3" id="KW-0378">Hydrolase</keyword>
<comment type="caution">
    <text evidence="6">The sequence shown here is derived from an EMBL/GenBank/DDBJ whole genome shotgun (WGS) entry which is preliminary data.</text>
</comment>
<dbReference type="SUPFAM" id="SSF52540">
    <property type="entry name" value="P-loop containing nucleoside triphosphate hydrolases"/>
    <property type="match status" value="1"/>
</dbReference>
<evidence type="ECO:0000259" key="5">
    <source>
        <dbReference type="Pfam" id="PF00271"/>
    </source>
</evidence>
<evidence type="ECO:0000256" key="3">
    <source>
        <dbReference type="ARBA" id="ARBA00022801"/>
    </source>
</evidence>
<dbReference type="InterPro" id="IPR049730">
    <property type="entry name" value="SNF2/RAD54-like_C"/>
</dbReference>
<protein>
    <recommendedName>
        <fullName evidence="5">Helicase C-terminal domain-containing protein</fullName>
    </recommendedName>
</protein>
<evidence type="ECO:0000256" key="2">
    <source>
        <dbReference type="ARBA" id="ARBA00022741"/>
    </source>
</evidence>
<name>A0A6A5AMA8_APHAT</name>
<keyword evidence="4" id="KW-0067">ATP-binding</keyword>
<evidence type="ECO:0000256" key="4">
    <source>
        <dbReference type="ARBA" id="ARBA00022840"/>
    </source>
</evidence>
<dbReference type="EMBL" id="VJMI01008027">
    <property type="protein sequence ID" value="KAF0762360.1"/>
    <property type="molecule type" value="Genomic_DNA"/>
</dbReference>
<accession>A0A6A5AMA8</accession>
<feature type="non-terminal residue" evidence="6">
    <location>
        <position position="1"/>
    </location>
</feature>
<dbReference type="GO" id="GO:0006338">
    <property type="term" value="P:chromatin remodeling"/>
    <property type="evidence" value="ECO:0007669"/>
    <property type="project" value="TreeGrafter"/>
</dbReference>
<dbReference type="GO" id="GO:0016887">
    <property type="term" value="F:ATP hydrolysis activity"/>
    <property type="evidence" value="ECO:0007669"/>
    <property type="project" value="TreeGrafter"/>
</dbReference>
<dbReference type="InterPro" id="IPR001650">
    <property type="entry name" value="Helicase_C-like"/>
</dbReference>
<dbReference type="Gene3D" id="3.40.50.300">
    <property type="entry name" value="P-loop containing nucleotide triphosphate hydrolases"/>
    <property type="match status" value="1"/>
</dbReference>